<dbReference type="EMBL" id="LR999455">
    <property type="protein sequence ID" value="CAE6074966.1"/>
    <property type="molecule type" value="Genomic_DNA"/>
</dbReference>
<evidence type="ECO:0000256" key="4">
    <source>
        <dbReference type="ARBA" id="ARBA00022989"/>
    </source>
</evidence>
<evidence type="ECO:0000256" key="3">
    <source>
        <dbReference type="ARBA" id="ARBA00022692"/>
    </source>
</evidence>
<dbReference type="PANTHER" id="PTHR11654">
    <property type="entry name" value="OLIGOPEPTIDE TRANSPORTER-RELATED"/>
    <property type="match status" value="1"/>
</dbReference>
<comment type="similarity">
    <text evidence="2">Belongs to the major facilitator superfamily. Proton-dependent oligopeptide transporter (POT/PTR) (TC 2.A.17) family.</text>
</comment>
<comment type="subcellular location">
    <subcellularLocation>
        <location evidence="1">Membrane</location>
        <topology evidence="1">Multi-pass membrane protein</topology>
    </subcellularLocation>
</comment>
<dbReference type="InterPro" id="IPR000109">
    <property type="entry name" value="POT_fam"/>
</dbReference>
<dbReference type="AlphaFoldDB" id="A0A8S2AGX1"/>
<dbReference type="Pfam" id="PF00854">
    <property type="entry name" value="PTR2"/>
    <property type="match status" value="1"/>
</dbReference>
<dbReference type="Gene3D" id="1.20.1250.20">
    <property type="entry name" value="MFS general substrate transporter like domains"/>
    <property type="match status" value="1"/>
</dbReference>
<name>A0A8S2AGX1_ARAAE</name>
<sequence length="292" mass="33244">MKENKRGDLDFDKIITLAQKDKMEAVIADKLGDESCKIFRFLSKEQTFLQNYEIKSAMGIRKDLQDDLMTLWREGFLTIQKEMVTAVDFPVLYWNVDFRKVRRNVYYLVQGFTKEICLEKDVWHGCGDGREICVLRSCKQPNNVSNKQAWPVHVRPPQQNTSTHGTVFSSCMFPILGEFLADSILGRFKTVLLTSFIYLLGNVMLPLSVTVVAPGMREKVFFLALYVTAVGEGGHKLCVMTFAADQFGEGNPEEKASKTSFFNIWYIAIVLASSIAVLALIFIQVFYFSIFS</sequence>
<dbReference type="Proteomes" id="UP000682877">
    <property type="component" value="Chromosome 5"/>
</dbReference>
<evidence type="ECO:0000313" key="8">
    <source>
        <dbReference type="Proteomes" id="UP000682877"/>
    </source>
</evidence>
<gene>
    <name evidence="7" type="ORF">AARE701A_LOCUS12496</name>
</gene>
<evidence type="ECO:0000256" key="5">
    <source>
        <dbReference type="ARBA" id="ARBA00023136"/>
    </source>
</evidence>
<keyword evidence="8" id="KW-1185">Reference proteome</keyword>
<dbReference type="GO" id="GO:0022857">
    <property type="term" value="F:transmembrane transporter activity"/>
    <property type="evidence" value="ECO:0007669"/>
    <property type="project" value="InterPro"/>
</dbReference>
<keyword evidence="4 6" id="KW-1133">Transmembrane helix</keyword>
<keyword evidence="3 6" id="KW-0812">Transmembrane</keyword>
<reference evidence="7" key="1">
    <citation type="submission" date="2021-01" db="EMBL/GenBank/DDBJ databases">
        <authorList>
            <person name="Bezrukov I."/>
        </authorList>
    </citation>
    <scope>NUCLEOTIDE SEQUENCE</scope>
</reference>
<feature type="transmembrane region" description="Helical" evidence="6">
    <location>
        <begin position="191"/>
        <end position="213"/>
    </location>
</feature>
<protein>
    <submittedName>
        <fullName evidence="7">Uncharacterized protein</fullName>
    </submittedName>
</protein>
<keyword evidence="5 6" id="KW-0472">Membrane</keyword>
<feature type="transmembrane region" description="Helical" evidence="6">
    <location>
        <begin position="220"/>
        <end position="244"/>
    </location>
</feature>
<organism evidence="7 8">
    <name type="scientific">Arabidopsis arenosa</name>
    <name type="common">Sand rock-cress</name>
    <name type="synonym">Cardaminopsis arenosa</name>
    <dbReference type="NCBI Taxonomy" id="38785"/>
    <lineage>
        <taxon>Eukaryota</taxon>
        <taxon>Viridiplantae</taxon>
        <taxon>Streptophyta</taxon>
        <taxon>Embryophyta</taxon>
        <taxon>Tracheophyta</taxon>
        <taxon>Spermatophyta</taxon>
        <taxon>Magnoliopsida</taxon>
        <taxon>eudicotyledons</taxon>
        <taxon>Gunneridae</taxon>
        <taxon>Pentapetalae</taxon>
        <taxon>rosids</taxon>
        <taxon>malvids</taxon>
        <taxon>Brassicales</taxon>
        <taxon>Brassicaceae</taxon>
        <taxon>Camelineae</taxon>
        <taxon>Arabidopsis</taxon>
    </lineage>
</organism>
<proteinExistence type="inferred from homology"/>
<accession>A0A8S2AGX1</accession>
<evidence type="ECO:0000256" key="1">
    <source>
        <dbReference type="ARBA" id="ARBA00004141"/>
    </source>
</evidence>
<evidence type="ECO:0000256" key="6">
    <source>
        <dbReference type="SAM" id="Phobius"/>
    </source>
</evidence>
<dbReference type="InterPro" id="IPR036259">
    <property type="entry name" value="MFS_trans_sf"/>
</dbReference>
<dbReference type="Gene3D" id="1.10.10.10">
    <property type="entry name" value="Winged helix-like DNA-binding domain superfamily/Winged helix DNA-binding domain"/>
    <property type="match status" value="1"/>
</dbReference>
<feature type="transmembrane region" description="Helical" evidence="6">
    <location>
        <begin position="264"/>
        <end position="288"/>
    </location>
</feature>
<evidence type="ECO:0000256" key="2">
    <source>
        <dbReference type="ARBA" id="ARBA00005982"/>
    </source>
</evidence>
<dbReference type="InterPro" id="IPR036388">
    <property type="entry name" value="WH-like_DNA-bd_sf"/>
</dbReference>
<dbReference type="SUPFAM" id="SSF103473">
    <property type="entry name" value="MFS general substrate transporter"/>
    <property type="match status" value="1"/>
</dbReference>
<evidence type="ECO:0000313" key="7">
    <source>
        <dbReference type="EMBL" id="CAE6074966.1"/>
    </source>
</evidence>
<dbReference type="GO" id="GO:0016020">
    <property type="term" value="C:membrane"/>
    <property type="evidence" value="ECO:0007669"/>
    <property type="project" value="UniProtKB-SubCell"/>
</dbReference>